<evidence type="ECO:0008006" key="9">
    <source>
        <dbReference type="Google" id="ProtNLM"/>
    </source>
</evidence>
<dbReference type="FunFam" id="3.30.310.10:FF:000002">
    <property type="entry name" value="TATA-box-binding protein 2"/>
    <property type="match status" value="1"/>
</dbReference>
<comment type="similarity">
    <text evidence="2">Belongs to the TBP family.</text>
</comment>
<dbReference type="PROSITE" id="PS00351">
    <property type="entry name" value="TFIID"/>
    <property type="match status" value="1"/>
</dbReference>
<dbReference type="SUPFAM" id="SSF55945">
    <property type="entry name" value="TATA-box binding protein-like"/>
    <property type="match status" value="2"/>
</dbReference>
<proteinExistence type="inferred from homology"/>
<keyword evidence="4" id="KW-0804">Transcription</keyword>
<evidence type="ECO:0000256" key="3">
    <source>
        <dbReference type="ARBA" id="ARBA00023125"/>
    </source>
</evidence>
<protein>
    <recommendedName>
        <fullName evidence="9">TATA-box-binding protein</fullName>
    </recommendedName>
</protein>
<evidence type="ECO:0000256" key="2">
    <source>
        <dbReference type="ARBA" id="ARBA00005560"/>
    </source>
</evidence>
<keyword evidence="5" id="KW-0539">Nucleus</keyword>
<dbReference type="Pfam" id="PF00352">
    <property type="entry name" value="TBP"/>
    <property type="match status" value="2"/>
</dbReference>
<comment type="subcellular location">
    <subcellularLocation>
        <location evidence="1">Nucleus</location>
    </subcellularLocation>
</comment>
<dbReference type="PANTHER" id="PTHR10126">
    <property type="entry name" value="TATA-BOX BINDING PROTEIN"/>
    <property type="match status" value="1"/>
</dbReference>
<dbReference type="Proteomes" id="UP001213000">
    <property type="component" value="Unassembled WGS sequence"/>
</dbReference>
<keyword evidence="8" id="KW-1185">Reference proteome</keyword>
<dbReference type="EMBL" id="JANIEX010000475">
    <property type="protein sequence ID" value="KAJ3566585.1"/>
    <property type="molecule type" value="Genomic_DNA"/>
</dbReference>
<feature type="compositionally biased region" description="Low complexity" evidence="6">
    <location>
        <begin position="59"/>
        <end position="69"/>
    </location>
</feature>
<evidence type="ECO:0000256" key="5">
    <source>
        <dbReference type="ARBA" id="ARBA00023242"/>
    </source>
</evidence>
<evidence type="ECO:0000313" key="8">
    <source>
        <dbReference type="Proteomes" id="UP001213000"/>
    </source>
</evidence>
<dbReference type="Gene3D" id="3.30.310.10">
    <property type="entry name" value="TATA-Binding Protein"/>
    <property type="match status" value="2"/>
</dbReference>
<sequence>MAHPYASRSGGSSSFQRPFTNPNSGNAPLVFSLQRPFTVPKPRNAPQVSESKKKKRHAMNNGRNAANAASRVPVPARAFPRFNDLPIELQEGIFKIAAHGAYEERVRALMDVSPKVKEWTEPFLYTLIGLPCCSSEDDEMPAKRDQSKIPFYQALLETKPKEFFAKSVRHLYTDSRGQVPHYQETELRLLAVCGNLEVLECWSKGPNEELTAMLMTTIWPRLKMLGINIDLFLPKHDHIFDFPLFQNVTHLDLKSETPLVPAVAWKSLKSLSNLTHMRINTMEAFKWNQKDEAADHAYAMANEVRAYLPTKLKHFVILIPVDVLYNMWTEMKVHGDEKRWRRVQSIRLGRFSQRIMLGCVLDRDVDMWMESHHDFEYDAPDYEDLGSATPTPSTPAPLTLEQQHITAVEGIVPTLQNIVATVNLDCRLDLKTIALHARNAEYNPKRFAAVIMRIRDPKTTALIFASGKMVVTGAKSEDDSRLASRKYARIVQKLGFDAKFSEFKIQNIVGSCDVKFPIRLEGLAYSHGQFSSYEPELFPGLIYRMIKPKVVLLIFVSGKIVLTGAKVREEIYTAFNTIYTVLCEFRKP</sequence>
<dbReference type="AlphaFoldDB" id="A0AAD5YQI1"/>
<dbReference type="PRINTS" id="PR00686">
    <property type="entry name" value="TIFACTORIID"/>
</dbReference>
<dbReference type="InterPro" id="IPR000814">
    <property type="entry name" value="TBP"/>
</dbReference>
<evidence type="ECO:0000256" key="1">
    <source>
        <dbReference type="ARBA" id="ARBA00004123"/>
    </source>
</evidence>
<evidence type="ECO:0000313" key="7">
    <source>
        <dbReference type="EMBL" id="KAJ3566585.1"/>
    </source>
</evidence>
<gene>
    <name evidence="7" type="ORF">NP233_g6907</name>
</gene>
<dbReference type="GO" id="GO:0005667">
    <property type="term" value="C:transcription regulator complex"/>
    <property type="evidence" value="ECO:0007669"/>
    <property type="project" value="UniProtKB-ARBA"/>
</dbReference>
<dbReference type="GO" id="GO:0003677">
    <property type="term" value="F:DNA binding"/>
    <property type="evidence" value="ECO:0007669"/>
    <property type="project" value="UniProtKB-KW"/>
</dbReference>
<evidence type="ECO:0000256" key="4">
    <source>
        <dbReference type="ARBA" id="ARBA00023163"/>
    </source>
</evidence>
<keyword evidence="3" id="KW-0238">DNA-binding</keyword>
<dbReference type="GO" id="GO:0005634">
    <property type="term" value="C:nucleus"/>
    <property type="evidence" value="ECO:0007669"/>
    <property type="project" value="UniProtKB-SubCell"/>
</dbReference>
<dbReference type="InterPro" id="IPR033710">
    <property type="entry name" value="TBP_eukaryotic"/>
</dbReference>
<dbReference type="InterPro" id="IPR030491">
    <property type="entry name" value="TBP_CS"/>
</dbReference>
<dbReference type="HAMAP" id="MF_00408">
    <property type="entry name" value="TATA_bind_prot_arch"/>
    <property type="match status" value="1"/>
</dbReference>
<accession>A0AAD5YQI1</accession>
<dbReference type="FunFam" id="3.30.310.10:FF:000001">
    <property type="entry name" value="TATA-box-binding protein 2"/>
    <property type="match status" value="1"/>
</dbReference>
<dbReference type="GO" id="GO:0006367">
    <property type="term" value="P:transcription initiation at RNA polymerase II promoter"/>
    <property type="evidence" value="ECO:0007669"/>
    <property type="project" value="UniProtKB-ARBA"/>
</dbReference>
<reference evidence="7" key="1">
    <citation type="submission" date="2022-07" db="EMBL/GenBank/DDBJ databases">
        <title>Genome Sequence of Leucocoprinus birnbaumii.</title>
        <authorList>
            <person name="Buettner E."/>
        </authorList>
    </citation>
    <scope>NUCLEOTIDE SEQUENCE</scope>
    <source>
        <strain evidence="7">VT141</strain>
    </source>
</reference>
<evidence type="ECO:0000256" key="6">
    <source>
        <dbReference type="SAM" id="MobiDB-lite"/>
    </source>
</evidence>
<name>A0AAD5YQI1_9AGAR</name>
<feature type="compositionally biased region" description="Polar residues" evidence="6">
    <location>
        <begin position="9"/>
        <end position="26"/>
    </location>
</feature>
<organism evidence="7 8">
    <name type="scientific">Leucocoprinus birnbaumii</name>
    <dbReference type="NCBI Taxonomy" id="56174"/>
    <lineage>
        <taxon>Eukaryota</taxon>
        <taxon>Fungi</taxon>
        <taxon>Dikarya</taxon>
        <taxon>Basidiomycota</taxon>
        <taxon>Agaricomycotina</taxon>
        <taxon>Agaricomycetes</taxon>
        <taxon>Agaricomycetidae</taxon>
        <taxon>Agaricales</taxon>
        <taxon>Agaricineae</taxon>
        <taxon>Agaricaceae</taxon>
        <taxon>Leucocoprinus</taxon>
    </lineage>
</organism>
<feature type="region of interest" description="Disordered" evidence="6">
    <location>
        <begin position="1"/>
        <end position="70"/>
    </location>
</feature>
<comment type="caution">
    <text evidence="7">The sequence shown here is derived from an EMBL/GenBank/DDBJ whole genome shotgun (WGS) entry which is preliminary data.</text>
</comment>
<dbReference type="InterPro" id="IPR012295">
    <property type="entry name" value="TBP_dom_sf"/>
</dbReference>
<dbReference type="CDD" id="cd04516">
    <property type="entry name" value="TBP_eukaryotes"/>
    <property type="match status" value="1"/>
</dbReference>